<feature type="transmembrane region" description="Helical" evidence="1">
    <location>
        <begin position="6"/>
        <end position="32"/>
    </location>
</feature>
<evidence type="ECO:0000313" key="2">
    <source>
        <dbReference type="EMBL" id="QJA97701.1"/>
    </source>
</evidence>
<reference evidence="2" key="1">
    <citation type="submission" date="2020-03" db="EMBL/GenBank/DDBJ databases">
        <title>The deep terrestrial virosphere.</title>
        <authorList>
            <person name="Holmfeldt K."/>
            <person name="Nilsson E."/>
            <person name="Simone D."/>
            <person name="Lopez-Fernandez M."/>
            <person name="Wu X."/>
            <person name="de Brujin I."/>
            <person name="Lundin D."/>
            <person name="Andersson A."/>
            <person name="Bertilsson S."/>
            <person name="Dopson M."/>
        </authorList>
    </citation>
    <scope>NUCLEOTIDE SEQUENCE</scope>
    <source>
        <strain evidence="2">MM415B05994</strain>
    </source>
</reference>
<gene>
    <name evidence="2" type="ORF">MM415B05994_0004</name>
</gene>
<keyword evidence="1" id="KW-0812">Transmembrane</keyword>
<feature type="transmembrane region" description="Helical" evidence="1">
    <location>
        <begin position="53"/>
        <end position="71"/>
    </location>
</feature>
<proteinExistence type="predicted"/>
<dbReference type="EMBL" id="MT143517">
    <property type="protein sequence ID" value="QJA97701.1"/>
    <property type="molecule type" value="Genomic_DNA"/>
</dbReference>
<evidence type="ECO:0000256" key="1">
    <source>
        <dbReference type="SAM" id="Phobius"/>
    </source>
</evidence>
<keyword evidence="1" id="KW-1133">Transmembrane helix</keyword>
<protein>
    <submittedName>
        <fullName evidence="2">Uncharacterized protein</fullName>
    </submittedName>
</protein>
<accession>A0A6M3LXN4</accession>
<dbReference type="AlphaFoldDB" id="A0A6M3LXN4"/>
<organism evidence="2">
    <name type="scientific">viral metagenome</name>
    <dbReference type="NCBI Taxonomy" id="1070528"/>
    <lineage>
        <taxon>unclassified sequences</taxon>
        <taxon>metagenomes</taxon>
        <taxon>organismal metagenomes</taxon>
    </lineage>
</organism>
<keyword evidence="1" id="KW-0472">Membrane</keyword>
<name>A0A6M3LXN4_9ZZZZ</name>
<sequence length="72" mass="8180">MSQELVALIALVLSLGRALVVVLLAWFTLRFLDKRIGLDFKNWWDKADDRSKAIYLAARCFAVFLAFAICMA</sequence>